<dbReference type="EMBL" id="CADCWG010000103">
    <property type="protein sequence ID" value="CAA9549539.1"/>
    <property type="molecule type" value="Genomic_DNA"/>
</dbReference>
<organism evidence="1">
    <name type="scientific">uncultured Thermomicrobiales bacterium</name>
    <dbReference type="NCBI Taxonomy" id="1645740"/>
    <lineage>
        <taxon>Bacteria</taxon>
        <taxon>Pseudomonadati</taxon>
        <taxon>Thermomicrobiota</taxon>
        <taxon>Thermomicrobia</taxon>
        <taxon>Thermomicrobiales</taxon>
        <taxon>environmental samples</taxon>
    </lineage>
</organism>
<sequence length="79" mass="7941">MRLVLSKSLRAKPNGDVTHDIGAAVARAVPGGGVVLELGPADGPPHLRLHLSGDEAARLSATVRGVADGGGEAILLVDE</sequence>
<proteinExistence type="predicted"/>
<gene>
    <name evidence="1" type="ORF">AVDCRST_MAG49-1653</name>
</gene>
<accession>A0A6J4UK01</accession>
<dbReference type="AlphaFoldDB" id="A0A6J4UK01"/>
<protein>
    <submittedName>
        <fullName evidence="1">Uncharacterized protein</fullName>
    </submittedName>
</protein>
<name>A0A6J4UK01_9BACT</name>
<reference evidence="1" key="1">
    <citation type="submission" date="2020-02" db="EMBL/GenBank/DDBJ databases">
        <authorList>
            <person name="Meier V. D."/>
        </authorList>
    </citation>
    <scope>NUCLEOTIDE SEQUENCE</scope>
    <source>
        <strain evidence="1">AVDCRST_MAG49</strain>
    </source>
</reference>
<evidence type="ECO:0000313" key="1">
    <source>
        <dbReference type="EMBL" id="CAA9549539.1"/>
    </source>
</evidence>